<evidence type="ECO:0000313" key="2">
    <source>
        <dbReference type="Proteomes" id="UP000034846"/>
    </source>
</evidence>
<gene>
    <name evidence="1" type="ORF">UY72_C0020G0011</name>
</gene>
<comment type="caution">
    <text evidence="1">The sequence shown here is derived from an EMBL/GenBank/DDBJ whole genome shotgun (WGS) entry which is preliminary data.</text>
</comment>
<name>A0A0G1ZPR7_9BACT</name>
<organism evidence="1 2">
    <name type="scientific">Candidatus Uhrbacteria bacterium GW2011_GWD2_52_7</name>
    <dbReference type="NCBI Taxonomy" id="1618989"/>
    <lineage>
        <taxon>Bacteria</taxon>
        <taxon>Candidatus Uhriibacteriota</taxon>
    </lineage>
</organism>
<accession>A0A0G1ZPR7</accession>
<reference evidence="1 2" key="1">
    <citation type="journal article" date="2015" name="Nature">
        <title>rRNA introns, odd ribosomes, and small enigmatic genomes across a large radiation of phyla.</title>
        <authorList>
            <person name="Brown C.T."/>
            <person name="Hug L.A."/>
            <person name="Thomas B.C."/>
            <person name="Sharon I."/>
            <person name="Castelle C.J."/>
            <person name="Singh A."/>
            <person name="Wilkins M.J."/>
            <person name="Williams K.H."/>
            <person name="Banfield J.F."/>
        </authorList>
    </citation>
    <scope>NUCLEOTIDE SEQUENCE [LARGE SCALE GENOMIC DNA]</scope>
</reference>
<feature type="non-terminal residue" evidence="1">
    <location>
        <position position="1"/>
    </location>
</feature>
<protein>
    <submittedName>
        <fullName evidence="1">Uncharacterized protein</fullName>
    </submittedName>
</protein>
<dbReference type="Proteomes" id="UP000034846">
    <property type="component" value="Unassembled WGS sequence"/>
</dbReference>
<dbReference type="EMBL" id="LCRD01000020">
    <property type="protein sequence ID" value="KKW30167.1"/>
    <property type="molecule type" value="Genomic_DNA"/>
</dbReference>
<evidence type="ECO:0000313" key="1">
    <source>
        <dbReference type="EMBL" id="KKW30167.1"/>
    </source>
</evidence>
<sequence>HALYNAKEEKVPAEVSALVTDSSDVFQVSAARTKDEEVQIQQAKITPAQRAQAEIAARPTPVTAKLTVGSVPPTRPGQQAVVTDIRPTTKLMGPVDQLGSMTPTEFRRLSTSPSDAVQKVEDLMLSLERQSYEERIKGVKAWRQSPINQLYLGMASQALKDGVAIAEVASRRRAAGEESLSPAEIRAIAGLNAKLRF</sequence>
<proteinExistence type="predicted"/>
<dbReference type="AlphaFoldDB" id="A0A0G1ZPR7"/>